<evidence type="ECO:0000313" key="3">
    <source>
        <dbReference type="Proteomes" id="UP001488838"/>
    </source>
</evidence>
<feature type="compositionally biased region" description="Polar residues" evidence="1">
    <location>
        <begin position="187"/>
        <end position="212"/>
    </location>
</feature>
<sequence>MIQKQMLYSKKIAARKKREQEELSISVMDLSSSGEALPEAMPYHRMNSLEMWEKEHKQVMLDLQKWPMEISDALKKCKRLRKENKTYSCLHSQMAQELPELKNSIHVLRAEKRKLREEQIALQETCEEVKRLLKEVRETVCDPCAEQQQEQKSLDEGLKNLLKQKEMVTQQREKLQHQISVPEMRSENLQSESEQVTVQNESLLQSELPQQV</sequence>
<comment type="caution">
    <text evidence="2">The sequence shown here is derived from an EMBL/GenBank/DDBJ whole genome shotgun (WGS) entry which is preliminary data.</text>
</comment>
<organism evidence="2 3">
    <name type="scientific">Myodes glareolus</name>
    <name type="common">Bank vole</name>
    <name type="synonym">Clethrionomys glareolus</name>
    <dbReference type="NCBI Taxonomy" id="447135"/>
    <lineage>
        <taxon>Eukaryota</taxon>
        <taxon>Metazoa</taxon>
        <taxon>Chordata</taxon>
        <taxon>Craniata</taxon>
        <taxon>Vertebrata</taxon>
        <taxon>Euteleostomi</taxon>
        <taxon>Mammalia</taxon>
        <taxon>Eutheria</taxon>
        <taxon>Euarchontoglires</taxon>
        <taxon>Glires</taxon>
        <taxon>Rodentia</taxon>
        <taxon>Myomorpha</taxon>
        <taxon>Muroidea</taxon>
        <taxon>Cricetidae</taxon>
        <taxon>Arvicolinae</taxon>
        <taxon>Myodes</taxon>
    </lineage>
</organism>
<name>A0AAW0GU91_MYOGA</name>
<evidence type="ECO:0000313" key="2">
    <source>
        <dbReference type="EMBL" id="KAK7795197.1"/>
    </source>
</evidence>
<protein>
    <recommendedName>
        <fullName evidence="4">Disks large homolog 5 N-terminal domain-containing protein</fullName>
    </recommendedName>
</protein>
<gene>
    <name evidence="2" type="ORF">U0070_015369</name>
</gene>
<dbReference type="Proteomes" id="UP001488838">
    <property type="component" value="Unassembled WGS sequence"/>
</dbReference>
<evidence type="ECO:0000256" key="1">
    <source>
        <dbReference type="SAM" id="MobiDB-lite"/>
    </source>
</evidence>
<dbReference type="PANTHER" id="PTHR21558">
    <property type="entry name" value="SPEER/SPETEX"/>
    <property type="match status" value="1"/>
</dbReference>
<dbReference type="EMBL" id="JBBHLL010003043">
    <property type="protein sequence ID" value="KAK7795197.1"/>
    <property type="molecule type" value="Genomic_DNA"/>
</dbReference>
<reference evidence="2 3" key="1">
    <citation type="journal article" date="2023" name="bioRxiv">
        <title>Conserved and derived expression patterns and positive selection on dental genes reveal complex evolutionary context of ever-growing rodent molars.</title>
        <authorList>
            <person name="Calamari Z.T."/>
            <person name="Song A."/>
            <person name="Cohen E."/>
            <person name="Akter M."/>
            <person name="Roy R.D."/>
            <person name="Hallikas O."/>
            <person name="Christensen M.M."/>
            <person name="Li P."/>
            <person name="Marangoni P."/>
            <person name="Jernvall J."/>
            <person name="Klein O.D."/>
        </authorList>
    </citation>
    <scope>NUCLEOTIDE SEQUENCE [LARGE SCALE GENOMIC DNA]</scope>
    <source>
        <strain evidence="2">V071</strain>
    </source>
</reference>
<accession>A0AAW0GU91</accession>
<evidence type="ECO:0008006" key="4">
    <source>
        <dbReference type="Google" id="ProtNLM"/>
    </source>
</evidence>
<dbReference type="AlphaFoldDB" id="A0AAW0GU91"/>
<dbReference type="Gene3D" id="1.10.287.1490">
    <property type="match status" value="1"/>
</dbReference>
<feature type="region of interest" description="Disordered" evidence="1">
    <location>
        <begin position="172"/>
        <end position="212"/>
    </location>
</feature>
<keyword evidence="3" id="KW-1185">Reference proteome</keyword>
<proteinExistence type="predicted"/>